<evidence type="ECO:0000313" key="5">
    <source>
        <dbReference type="Proteomes" id="UP000515121"/>
    </source>
</evidence>
<proteinExistence type="predicted"/>
<evidence type="ECO:0000259" key="4">
    <source>
        <dbReference type="PROSITE" id="PS51371"/>
    </source>
</evidence>
<dbReference type="InterPro" id="IPR046342">
    <property type="entry name" value="CBS_dom_sf"/>
</dbReference>
<evidence type="ECO:0000313" key="6">
    <source>
        <dbReference type="RefSeq" id="XP_022721209.1"/>
    </source>
</evidence>
<dbReference type="InterPro" id="IPR050511">
    <property type="entry name" value="AMPK_gamma/SDS23_families"/>
</dbReference>
<accession>A0A6P5WYN0</accession>
<protein>
    <submittedName>
        <fullName evidence="6">SNF1-related protein kinase regulatory subunit gamma-like PV42a</fullName>
    </submittedName>
</protein>
<dbReference type="Pfam" id="PF00571">
    <property type="entry name" value="CBS"/>
    <property type="match status" value="1"/>
</dbReference>
<dbReference type="PROSITE" id="PS51371">
    <property type="entry name" value="CBS"/>
    <property type="match status" value="1"/>
</dbReference>
<dbReference type="InterPro" id="IPR000644">
    <property type="entry name" value="CBS_dom"/>
</dbReference>
<dbReference type="Gene3D" id="3.10.580.10">
    <property type="entry name" value="CBS-domain"/>
    <property type="match status" value="2"/>
</dbReference>
<dbReference type="SUPFAM" id="SSF54631">
    <property type="entry name" value="CBS-domain pair"/>
    <property type="match status" value="2"/>
</dbReference>
<dbReference type="KEGG" id="dzi:111278817"/>
<name>A0A6P5WYN0_DURZI</name>
<gene>
    <name evidence="6" type="primary">LOC111278817</name>
</gene>
<dbReference type="GeneID" id="111278817"/>
<dbReference type="OrthoDB" id="449052at2759"/>
<evidence type="ECO:0000256" key="3">
    <source>
        <dbReference type="PROSITE-ProRule" id="PRU00703"/>
    </source>
</evidence>
<reference evidence="6" key="1">
    <citation type="submission" date="2025-08" db="UniProtKB">
        <authorList>
            <consortium name="RefSeq"/>
        </authorList>
    </citation>
    <scope>IDENTIFICATION</scope>
    <source>
        <tissue evidence="6">Fruit stalk</tissue>
    </source>
</reference>
<keyword evidence="5" id="KW-1185">Reference proteome</keyword>
<organism evidence="5 6">
    <name type="scientific">Durio zibethinus</name>
    <name type="common">Durian</name>
    <dbReference type="NCBI Taxonomy" id="66656"/>
    <lineage>
        <taxon>Eukaryota</taxon>
        <taxon>Viridiplantae</taxon>
        <taxon>Streptophyta</taxon>
        <taxon>Embryophyta</taxon>
        <taxon>Tracheophyta</taxon>
        <taxon>Spermatophyta</taxon>
        <taxon>Magnoliopsida</taxon>
        <taxon>eudicotyledons</taxon>
        <taxon>Gunneridae</taxon>
        <taxon>Pentapetalae</taxon>
        <taxon>rosids</taxon>
        <taxon>malvids</taxon>
        <taxon>Malvales</taxon>
        <taxon>Malvaceae</taxon>
        <taxon>Helicteroideae</taxon>
        <taxon>Durio</taxon>
    </lineage>
</organism>
<evidence type="ECO:0000256" key="2">
    <source>
        <dbReference type="ARBA" id="ARBA00023122"/>
    </source>
</evidence>
<dbReference type="GO" id="GO:0005737">
    <property type="term" value="C:cytoplasm"/>
    <property type="evidence" value="ECO:0007669"/>
    <property type="project" value="TreeGrafter"/>
</dbReference>
<feature type="domain" description="CBS" evidence="4">
    <location>
        <begin position="245"/>
        <end position="304"/>
    </location>
</feature>
<sequence length="307" mass="33978">MIMESYKQTGVVRKHYIGMVTMLDIVAYIADDKDRDQMMGGSVEVVADLQRKMMVPVSSIIGHCFEGLSLWTLNPNTSILECMELFCKGIHRALVPMDSQTENIQRVELVESASSYKMLTQMDLLKFLNDHAPELEGILSSSVKGIGAINENVYAINDRTKVIEAIKCLRTALLNAVPIVQSSNDIGEDHRQLINGKGRKLIGTFSATDLRGCHFSALQTWLPLRAQEFIELVSTSPLFAAREGVSPRELVNCQPDSPLSEVIDKVVSKHVHRVWVVDQQGLLVGLVSLTEIVGVLRVSMLSKIGAM</sequence>
<dbReference type="PANTHER" id="PTHR13780">
    <property type="entry name" value="AMP-ACTIVATED PROTEIN KINASE, GAMMA REGULATORY SUBUNIT"/>
    <property type="match status" value="1"/>
</dbReference>
<dbReference type="PANTHER" id="PTHR13780:SF101">
    <property type="entry name" value="SNF1-RELATED PROTEIN KINASE REGULATORY SUBUNIT GAMMA-LIKE PV42A"/>
    <property type="match status" value="1"/>
</dbReference>
<dbReference type="GO" id="GO:0005634">
    <property type="term" value="C:nucleus"/>
    <property type="evidence" value="ECO:0007669"/>
    <property type="project" value="TreeGrafter"/>
</dbReference>
<evidence type="ECO:0000256" key="1">
    <source>
        <dbReference type="ARBA" id="ARBA00022737"/>
    </source>
</evidence>
<dbReference type="AlphaFoldDB" id="A0A6P5WYN0"/>
<keyword evidence="1" id="KW-0677">Repeat</keyword>
<keyword evidence="2 3" id="KW-0129">CBS domain</keyword>
<dbReference type="SMART" id="SM00116">
    <property type="entry name" value="CBS"/>
    <property type="match status" value="2"/>
</dbReference>
<dbReference type="Proteomes" id="UP000515121">
    <property type="component" value="Unplaced"/>
</dbReference>
<dbReference type="RefSeq" id="XP_022721209.1">
    <property type="nucleotide sequence ID" value="XM_022865474.1"/>
</dbReference>